<dbReference type="Pfam" id="PF00480">
    <property type="entry name" value="ROK"/>
    <property type="match status" value="1"/>
</dbReference>
<evidence type="ECO:0000313" key="2">
    <source>
        <dbReference type="EMBL" id="SJZ70660.1"/>
    </source>
</evidence>
<gene>
    <name evidence="2" type="ORF">SAMN02746011_01551</name>
</gene>
<accession>A0A1T4MU76</accession>
<dbReference type="OrthoDB" id="9795247at2"/>
<keyword evidence="3" id="KW-1185">Reference proteome</keyword>
<dbReference type="EMBL" id="FUWO01000014">
    <property type="protein sequence ID" value="SJZ70660.1"/>
    <property type="molecule type" value="Genomic_DNA"/>
</dbReference>
<dbReference type="RefSeq" id="WP_078756264.1">
    <property type="nucleotide sequence ID" value="NZ_FUWO01000014.1"/>
</dbReference>
<dbReference type="InterPro" id="IPR000600">
    <property type="entry name" value="ROK"/>
</dbReference>
<name>A0A1T4MU76_9LACT</name>
<protein>
    <submittedName>
        <fullName evidence="2">Sugar kinase of the NBD/HSP70 family, may contain an N-terminal HTH domain</fullName>
    </submittedName>
</protein>
<dbReference type="Proteomes" id="UP000189941">
    <property type="component" value="Unassembled WGS sequence"/>
</dbReference>
<dbReference type="SUPFAM" id="SSF53067">
    <property type="entry name" value="Actin-like ATPase domain"/>
    <property type="match status" value="1"/>
</dbReference>
<reference evidence="3" key="1">
    <citation type="submission" date="2017-02" db="EMBL/GenBank/DDBJ databases">
        <authorList>
            <person name="Varghese N."/>
            <person name="Submissions S."/>
        </authorList>
    </citation>
    <scope>NUCLEOTIDE SEQUENCE [LARGE SCALE GENOMIC DNA]</scope>
    <source>
        <strain evidence="3">DSM 15739</strain>
    </source>
</reference>
<evidence type="ECO:0000256" key="1">
    <source>
        <dbReference type="ARBA" id="ARBA00006479"/>
    </source>
</evidence>
<dbReference type="InterPro" id="IPR043129">
    <property type="entry name" value="ATPase_NBD"/>
</dbReference>
<dbReference type="PANTHER" id="PTHR18964:SF170">
    <property type="entry name" value="SUGAR KINASE"/>
    <property type="match status" value="1"/>
</dbReference>
<dbReference type="CDD" id="cd24152">
    <property type="entry name" value="ASKHA_NBD_ROK-like"/>
    <property type="match status" value="1"/>
</dbReference>
<proteinExistence type="inferred from homology"/>
<keyword evidence="2" id="KW-0808">Transferase</keyword>
<dbReference type="STRING" id="1121925.SAMN02746011_01551"/>
<dbReference type="Gene3D" id="3.30.420.40">
    <property type="match status" value="2"/>
</dbReference>
<sequence length="280" mass="30650">MKILCFDMGGTSVKYGLWENETITQTNSFPTPSSWQEMKELLKNTADQFKGIDGIGFSSPGSVDSKAGVIKGISAIPYIHNFEIVKELEMLFGQRITIENDANAAALAELYYGKAKDFQNVVFFIIGSGIGGAISINKQIVKGANLFGGEIGYMLLDQDNTVSQLASPVQVAERFGHLTGKELFELSDQGDKNAREAVEGIYDALARSMYNICLLVDPELILIGGGISQREDLIEPIQEKLNNYLKLNGAKDLKITVDKCEFKQDANLIGAAVNFQNTFV</sequence>
<dbReference type="PANTHER" id="PTHR18964">
    <property type="entry name" value="ROK (REPRESSOR, ORF, KINASE) FAMILY"/>
    <property type="match status" value="1"/>
</dbReference>
<comment type="similarity">
    <text evidence="1">Belongs to the ROK (NagC/XylR) family.</text>
</comment>
<dbReference type="AlphaFoldDB" id="A0A1T4MU76"/>
<organism evidence="2 3">
    <name type="scientific">Globicatella sulfidifaciens DSM 15739</name>
    <dbReference type="NCBI Taxonomy" id="1121925"/>
    <lineage>
        <taxon>Bacteria</taxon>
        <taxon>Bacillati</taxon>
        <taxon>Bacillota</taxon>
        <taxon>Bacilli</taxon>
        <taxon>Lactobacillales</taxon>
        <taxon>Aerococcaceae</taxon>
        <taxon>Globicatella</taxon>
    </lineage>
</organism>
<keyword evidence="2" id="KW-0418">Kinase</keyword>
<evidence type="ECO:0000313" key="3">
    <source>
        <dbReference type="Proteomes" id="UP000189941"/>
    </source>
</evidence>
<dbReference type="GO" id="GO:0016301">
    <property type="term" value="F:kinase activity"/>
    <property type="evidence" value="ECO:0007669"/>
    <property type="project" value="UniProtKB-KW"/>
</dbReference>